<dbReference type="PRINTS" id="PR00698">
    <property type="entry name" value="TMPROTEINSRG"/>
</dbReference>
<dbReference type="SUPFAM" id="SSF81321">
    <property type="entry name" value="Family A G protein-coupled receptor-like"/>
    <property type="match status" value="1"/>
</dbReference>
<feature type="transmembrane region" description="Helical" evidence="6">
    <location>
        <begin position="6"/>
        <end position="29"/>
    </location>
</feature>
<comment type="subcellular location">
    <subcellularLocation>
        <location evidence="1">Membrane</location>
        <topology evidence="1">Multi-pass membrane protein</topology>
    </subcellularLocation>
</comment>
<organism evidence="7 8">
    <name type="scientific">Ditylenchus destructor</name>
    <dbReference type="NCBI Taxonomy" id="166010"/>
    <lineage>
        <taxon>Eukaryota</taxon>
        <taxon>Metazoa</taxon>
        <taxon>Ecdysozoa</taxon>
        <taxon>Nematoda</taxon>
        <taxon>Chromadorea</taxon>
        <taxon>Rhabditida</taxon>
        <taxon>Tylenchina</taxon>
        <taxon>Tylenchomorpha</taxon>
        <taxon>Sphaerularioidea</taxon>
        <taxon>Anguinidae</taxon>
        <taxon>Anguininae</taxon>
        <taxon>Ditylenchus</taxon>
    </lineage>
</organism>
<protein>
    <recommendedName>
        <fullName evidence="6">Serpentine receptor class gamma</fullName>
    </recommendedName>
</protein>
<accession>A0AAD4QSK0</accession>
<keyword evidence="8" id="KW-1185">Reference proteome</keyword>
<reference evidence="7" key="1">
    <citation type="submission" date="2022-01" db="EMBL/GenBank/DDBJ databases">
        <title>Genome Sequence Resource for Two Populations of Ditylenchus destructor, the Migratory Endoparasitic Phytonematode.</title>
        <authorList>
            <person name="Zhang H."/>
            <person name="Lin R."/>
            <person name="Xie B."/>
        </authorList>
    </citation>
    <scope>NUCLEOTIDE SEQUENCE</scope>
    <source>
        <strain evidence="7">BazhouSP</strain>
    </source>
</reference>
<dbReference type="Pfam" id="PF02118">
    <property type="entry name" value="Srg"/>
    <property type="match status" value="1"/>
</dbReference>
<evidence type="ECO:0000256" key="3">
    <source>
        <dbReference type="ARBA" id="ARBA00022692"/>
    </source>
</evidence>
<gene>
    <name evidence="7" type="ORF">DdX_18915</name>
</gene>
<evidence type="ECO:0000256" key="6">
    <source>
        <dbReference type="RuleBase" id="RU280813"/>
    </source>
</evidence>
<keyword evidence="5 6" id="KW-0472">Membrane</keyword>
<dbReference type="InterPro" id="IPR000609">
    <property type="entry name" value="7TM_GPCR_serpentine_rcpt_Srg"/>
</dbReference>
<feature type="transmembrane region" description="Helical" evidence="6">
    <location>
        <begin position="80"/>
        <end position="102"/>
    </location>
</feature>
<evidence type="ECO:0000256" key="4">
    <source>
        <dbReference type="ARBA" id="ARBA00022989"/>
    </source>
</evidence>
<dbReference type="GO" id="GO:0004888">
    <property type="term" value="F:transmembrane signaling receptor activity"/>
    <property type="evidence" value="ECO:0007669"/>
    <property type="project" value="InterPro"/>
</dbReference>
<feature type="transmembrane region" description="Helical" evidence="6">
    <location>
        <begin position="123"/>
        <end position="144"/>
    </location>
</feature>
<feature type="transmembrane region" description="Helical" evidence="6">
    <location>
        <begin position="225"/>
        <end position="247"/>
    </location>
</feature>
<dbReference type="EMBL" id="JAKKPZ010000313">
    <property type="protein sequence ID" value="KAI1696671.1"/>
    <property type="molecule type" value="Genomic_DNA"/>
</dbReference>
<dbReference type="AlphaFoldDB" id="A0AAD4QSK0"/>
<keyword evidence="4 6" id="KW-1133">Transmembrane helix</keyword>
<dbReference type="PANTHER" id="PTHR31552">
    <property type="entry name" value="SERPENTINE RECEPTOR CLASS GAMMA"/>
    <property type="match status" value="1"/>
</dbReference>
<feature type="transmembrane region" description="Helical" evidence="6">
    <location>
        <begin position="41"/>
        <end position="60"/>
    </location>
</feature>
<evidence type="ECO:0000256" key="2">
    <source>
        <dbReference type="ARBA" id="ARBA00005692"/>
    </source>
</evidence>
<dbReference type="Proteomes" id="UP001201812">
    <property type="component" value="Unassembled WGS sequence"/>
</dbReference>
<sequence>MIPLFLLVIYLTYGSISVVLYVRIIWLLWSDFAFKGVIYQIMLVLGVVDILNYLLNLFLFRFSQCPNFVPYFAQIRPNRWLGILFFVMLYASYVQYLLQFVITLNRFTAVVFSQKYNKLWIRLYPIAMAISLTLPIPLVTHHLFSTKTYFPLAKKDIYQGLLPSTVSYDYHNINDVKLLSIVTFTFAGVCLSLNVFSVAWLWHLKAQQKKNGAKGGYLNNIRPELHLLLICVVMVVCQCLSGSILVLNDAIQNDTFRSFLYAQLPWISDLNNFNAAWLLFLVNSKLRAAVFGRATKVTPYFIQFVSNSREFKGIAKKSNLLTAPARVMSVGRLPSAADLGV</sequence>
<keyword evidence="3 6" id="KW-0812">Transmembrane</keyword>
<dbReference type="GO" id="GO:0016020">
    <property type="term" value="C:membrane"/>
    <property type="evidence" value="ECO:0007669"/>
    <property type="project" value="UniProtKB-SubCell"/>
</dbReference>
<name>A0AAD4QSK0_9BILA</name>
<dbReference type="Gene3D" id="1.20.1070.10">
    <property type="entry name" value="Rhodopsin 7-helix transmembrane proteins"/>
    <property type="match status" value="1"/>
</dbReference>
<evidence type="ECO:0000256" key="5">
    <source>
        <dbReference type="ARBA" id="ARBA00023136"/>
    </source>
</evidence>
<dbReference type="GO" id="GO:0007606">
    <property type="term" value="P:sensory perception of chemical stimulus"/>
    <property type="evidence" value="ECO:0007669"/>
    <property type="project" value="UniProtKB-UniRule"/>
</dbReference>
<evidence type="ECO:0000313" key="7">
    <source>
        <dbReference type="EMBL" id="KAI1696671.1"/>
    </source>
</evidence>
<dbReference type="PANTHER" id="PTHR31552:SF8">
    <property type="entry name" value="SERPENTINE RECEPTOR CLASS GAMMA"/>
    <property type="match status" value="1"/>
</dbReference>
<evidence type="ECO:0000256" key="1">
    <source>
        <dbReference type="ARBA" id="ARBA00004141"/>
    </source>
</evidence>
<comment type="caution">
    <text evidence="6">Lacks conserved residue(s) required for the propagation of feature annotation.</text>
</comment>
<evidence type="ECO:0000313" key="8">
    <source>
        <dbReference type="Proteomes" id="UP001201812"/>
    </source>
</evidence>
<comment type="caution">
    <text evidence="7">The sequence shown here is derived from an EMBL/GenBank/DDBJ whole genome shotgun (WGS) entry which is preliminary data.</text>
</comment>
<feature type="transmembrane region" description="Helical" evidence="6">
    <location>
        <begin position="178"/>
        <end position="204"/>
    </location>
</feature>
<comment type="similarity">
    <text evidence="2 6">Belongs to the nematode receptor-like protein srg family.</text>
</comment>
<proteinExistence type="inferred from homology"/>